<proteinExistence type="predicted"/>
<dbReference type="AlphaFoldDB" id="A0AAJ2UAE5"/>
<dbReference type="InterPro" id="IPR020846">
    <property type="entry name" value="MFS_dom"/>
</dbReference>
<keyword evidence="5 7" id="KW-1133">Transmembrane helix</keyword>
<feature type="transmembrane region" description="Helical" evidence="7">
    <location>
        <begin position="255"/>
        <end position="279"/>
    </location>
</feature>
<accession>A0AAJ2UAE5</accession>
<reference evidence="10 11" key="1">
    <citation type="submission" date="2018-08" db="EMBL/GenBank/DDBJ databases">
        <authorList>
            <person name="Lorentzen P. G. S. M."/>
        </authorList>
    </citation>
    <scope>NUCLEOTIDE SEQUENCE [LARGE SCALE GENOMIC DNA]</scope>
    <source>
        <strain evidence="10 11">CRBO_1381</strain>
    </source>
</reference>
<evidence type="ECO:0000259" key="8">
    <source>
        <dbReference type="PROSITE" id="PS50850"/>
    </source>
</evidence>
<dbReference type="EMBL" id="WERV01000001">
    <property type="protein sequence ID" value="MDV7714271.1"/>
    <property type="molecule type" value="Genomic_DNA"/>
</dbReference>
<sequence>MFKKLNDLPNWQRNIYILWFGTFMIGVGSGEVLPFLSLFTETLGNFTKAEVNLYSGIAFSSTFLMTAIVSPIWGKLADRVGRKPMLIRAAFGMAVVYTLTGFSTSVWVLIGLRFLMGFFNGYVSNANALVAKDTPKIYSGHALGIVVTGYTSGALIGPLLGGFLANIFGYRMPFFITGSIFFLLTFLTLIGVHEDKSTLVTEKPTGKQPSALKSAKYPMMVFGLFITSMIVNLVTNSINPILSQYVRQLLEPNESHLSMIAGLIAAAPGMTAIIFAPRFGRLGDRIGSEKLVIGGFLIGIVSMIPMAFVSNVWVLFVLRLFIGLTTAAMNPAIQAILAHETPQEFTSRIFSYNQSFLAMGNVFGPLLGSLVANIFDYRGVFIVSGIMIMINLISFFTFSKPLRVSRSNS</sequence>
<protein>
    <submittedName>
        <fullName evidence="9">MFS transporter</fullName>
    </submittedName>
    <submittedName>
        <fullName evidence="10">Multidrug resistance protein MdtG</fullName>
    </submittedName>
</protein>
<dbReference type="Gene3D" id="1.20.1250.20">
    <property type="entry name" value="MFS general substrate transporter like domains"/>
    <property type="match status" value="2"/>
</dbReference>
<dbReference type="Pfam" id="PF07690">
    <property type="entry name" value="MFS_1"/>
    <property type="match status" value="1"/>
</dbReference>
<feature type="transmembrane region" description="Helical" evidence="7">
    <location>
        <begin position="16"/>
        <end position="39"/>
    </location>
</feature>
<keyword evidence="2" id="KW-0813">Transport</keyword>
<keyword evidence="4 7" id="KW-0812">Transmembrane</keyword>
<feature type="transmembrane region" description="Helical" evidence="7">
    <location>
        <begin position="85"/>
        <end position="104"/>
    </location>
</feature>
<dbReference type="PRINTS" id="PR01035">
    <property type="entry name" value="TCRTETA"/>
</dbReference>
<evidence type="ECO:0000313" key="9">
    <source>
        <dbReference type="EMBL" id="MDV7714271.1"/>
    </source>
</evidence>
<reference evidence="9" key="2">
    <citation type="submission" date="2019-10" db="EMBL/GenBank/DDBJ databases">
        <title>Malate fermentation in French cider.</title>
        <authorList>
            <person name="Cousin F.J."/>
            <person name="Medina Fernandez S."/>
            <person name="Misery B."/>
            <person name="Laplace J.-M."/>
            <person name="Cretenet M."/>
        </authorList>
    </citation>
    <scope>NUCLEOTIDE SEQUENCE</scope>
    <source>
        <strain evidence="9">UCMA15129</strain>
    </source>
</reference>
<feature type="transmembrane region" description="Helical" evidence="7">
    <location>
        <begin position="356"/>
        <end position="375"/>
    </location>
</feature>
<gene>
    <name evidence="10" type="primary">mdtG</name>
    <name evidence="9" type="ORF">GA838_00545</name>
    <name evidence="10" type="ORF">OENI_1673</name>
</gene>
<dbReference type="PANTHER" id="PTHR43414">
    <property type="entry name" value="MULTIDRUG RESISTANCE PROTEIN MDTG"/>
    <property type="match status" value="1"/>
</dbReference>
<feature type="transmembrane region" description="Helical" evidence="7">
    <location>
        <begin position="51"/>
        <end position="73"/>
    </location>
</feature>
<evidence type="ECO:0000256" key="3">
    <source>
        <dbReference type="ARBA" id="ARBA00022475"/>
    </source>
</evidence>
<dbReference type="Proteomes" id="UP000294726">
    <property type="component" value="Chromosome"/>
</dbReference>
<feature type="transmembrane region" description="Helical" evidence="7">
    <location>
        <begin position="214"/>
        <end position="235"/>
    </location>
</feature>
<evidence type="ECO:0000256" key="4">
    <source>
        <dbReference type="ARBA" id="ARBA00022692"/>
    </source>
</evidence>
<evidence type="ECO:0000256" key="2">
    <source>
        <dbReference type="ARBA" id="ARBA00022448"/>
    </source>
</evidence>
<feature type="transmembrane region" description="Helical" evidence="7">
    <location>
        <begin position="142"/>
        <end position="168"/>
    </location>
</feature>
<feature type="transmembrane region" description="Helical" evidence="7">
    <location>
        <begin position="174"/>
        <end position="193"/>
    </location>
</feature>
<feature type="transmembrane region" description="Helical" evidence="7">
    <location>
        <begin position="381"/>
        <end position="399"/>
    </location>
</feature>
<dbReference type="GO" id="GO:0022857">
    <property type="term" value="F:transmembrane transporter activity"/>
    <property type="evidence" value="ECO:0007669"/>
    <property type="project" value="InterPro"/>
</dbReference>
<comment type="subcellular location">
    <subcellularLocation>
        <location evidence="1">Cell membrane</location>
        <topology evidence="1">Multi-pass membrane protein</topology>
    </subcellularLocation>
</comment>
<evidence type="ECO:0000313" key="11">
    <source>
        <dbReference type="Proteomes" id="UP000294726"/>
    </source>
</evidence>
<dbReference type="EMBL" id="LR031358">
    <property type="protein sequence ID" value="VDB99033.1"/>
    <property type="molecule type" value="Genomic_DNA"/>
</dbReference>
<dbReference type="SUPFAM" id="SSF103473">
    <property type="entry name" value="MFS general substrate transporter"/>
    <property type="match status" value="1"/>
</dbReference>
<organism evidence="9 12">
    <name type="scientific">Oenococcus oeni</name>
    <name type="common">Leuconostoc oenos</name>
    <dbReference type="NCBI Taxonomy" id="1247"/>
    <lineage>
        <taxon>Bacteria</taxon>
        <taxon>Bacillati</taxon>
        <taxon>Bacillota</taxon>
        <taxon>Bacilli</taxon>
        <taxon>Lactobacillales</taxon>
        <taxon>Lactobacillaceae</taxon>
        <taxon>Oenococcus</taxon>
    </lineage>
</organism>
<evidence type="ECO:0000256" key="1">
    <source>
        <dbReference type="ARBA" id="ARBA00004651"/>
    </source>
</evidence>
<dbReference type="InterPro" id="IPR011701">
    <property type="entry name" value="MFS"/>
</dbReference>
<dbReference type="InterPro" id="IPR036259">
    <property type="entry name" value="MFS_trans_sf"/>
</dbReference>
<dbReference type="GO" id="GO:0005886">
    <property type="term" value="C:plasma membrane"/>
    <property type="evidence" value="ECO:0007669"/>
    <property type="project" value="UniProtKB-SubCell"/>
</dbReference>
<keyword evidence="3" id="KW-1003">Cell membrane</keyword>
<feature type="transmembrane region" description="Helical" evidence="7">
    <location>
        <begin position="316"/>
        <end position="336"/>
    </location>
</feature>
<feature type="domain" description="Major facilitator superfamily (MFS) profile" evidence="8">
    <location>
        <begin position="14"/>
        <end position="403"/>
    </location>
</feature>
<dbReference type="RefSeq" id="WP_032817723.1">
    <property type="nucleotide sequence ID" value="NZ_LR031358.1"/>
</dbReference>
<evidence type="ECO:0000313" key="10">
    <source>
        <dbReference type="EMBL" id="VDB99033.1"/>
    </source>
</evidence>
<evidence type="ECO:0000313" key="12">
    <source>
        <dbReference type="Proteomes" id="UP001281024"/>
    </source>
</evidence>
<name>A0AAJ2UAE5_OENOE</name>
<evidence type="ECO:0000256" key="7">
    <source>
        <dbReference type="SAM" id="Phobius"/>
    </source>
</evidence>
<dbReference type="InterPro" id="IPR001958">
    <property type="entry name" value="Tet-R_TetA/multi-R_MdtG-like"/>
</dbReference>
<dbReference type="Proteomes" id="UP001281024">
    <property type="component" value="Unassembled WGS sequence"/>
</dbReference>
<feature type="transmembrane region" description="Helical" evidence="7">
    <location>
        <begin position="291"/>
        <end position="310"/>
    </location>
</feature>
<dbReference type="PANTHER" id="PTHR43414:SF6">
    <property type="entry name" value="MULTIDRUG RESISTANCE PROTEIN MDTG"/>
    <property type="match status" value="1"/>
</dbReference>
<dbReference type="PROSITE" id="PS50850">
    <property type="entry name" value="MFS"/>
    <property type="match status" value="1"/>
</dbReference>
<keyword evidence="6 7" id="KW-0472">Membrane</keyword>
<evidence type="ECO:0000256" key="6">
    <source>
        <dbReference type="ARBA" id="ARBA00023136"/>
    </source>
</evidence>
<evidence type="ECO:0000256" key="5">
    <source>
        <dbReference type="ARBA" id="ARBA00022989"/>
    </source>
</evidence>